<gene>
    <name evidence="4" type="ORF">A9F13_06g01232</name>
</gene>
<evidence type="ECO:0000259" key="3">
    <source>
        <dbReference type="Pfam" id="PF12051"/>
    </source>
</evidence>
<dbReference type="GO" id="GO:0016020">
    <property type="term" value="C:membrane"/>
    <property type="evidence" value="ECO:0007669"/>
    <property type="project" value="TreeGrafter"/>
</dbReference>
<feature type="transmembrane region" description="Helical" evidence="2">
    <location>
        <begin position="336"/>
        <end position="359"/>
    </location>
</feature>
<dbReference type="PANTHER" id="PTHR34814:SF1">
    <property type="entry name" value="NITROSOGUANIDINE RESISTANCE PROTEIN SNG1"/>
    <property type="match status" value="1"/>
</dbReference>
<feature type="transmembrane region" description="Helical" evidence="2">
    <location>
        <begin position="293"/>
        <end position="316"/>
    </location>
</feature>
<sequence>MSESKTTQYSGSGSGSGIGSESRNTSFDHSHEITDFHGHEEEDMGFPERQLTRTQSVIQRVQTKLSFFNEKLESERWMLVRRFFYIYLLMGSLMLSVFSIYWGSMYGRENRMKNLRMLVVIEDDETVNGIPPVIGDHVRQILQSPSARHMGNWLIQNTTEFEQKAAEHNNTIFQEIQRQIHHQNYWSSIYVKKNASSGLYNAIVTGDTSYNVSFNSIVSFYETGRDFMAMNQYVTPTVREIETMVTQSQSDVMSKLLQNANHSKVFSNPDAIKVASTGLDFTFIDARPYSDPVLVAPSQVGLIYTIIITFFAFNFFSDIHRQVSSMGVKVVDLMLYRVISTMITFFFMSLFYSLVTLAFQVDFTKAFGKSGFLVYWMTNFLTMWAVGAMNEAMGMMFILIYPPLMGFWMLFWVILNIAPTFTPLALSPKVYRYGYAMPIYNSYEITKVIFFDTYKGHMGRNYGILVVNVIIATILLLIMFKIFGQTMAKRARAERAKIEEECLQKNCKDRAASVDFEN</sequence>
<dbReference type="KEGG" id="clus:A9F13_06g01232"/>
<evidence type="ECO:0000256" key="2">
    <source>
        <dbReference type="SAM" id="Phobius"/>
    </source>
</evidence>
<dbReference type="InterPro" id="IPR022703">
    <property type="entry name" value="DUF3533"/>
</dbReference>
<feature type="transmembrane region" description="Helical" evidence="2">
    <location>
        <begin position="371"/>
        <end position="389"/>
    </location>
</feature>
<feature type="transmembrane region" description="Helical" evidence="2">
    <location>
        <begin position="84"/>
        <end position="103"/>
    </location>
</feature>
<dbReference type="InterPro" id="IPR053001">
    <property type="entry name" value="MNNG_permease-like"/>
</dbReference>
<feature type="domain" description="DUF3533" evidence="3">
    <location>
        <begin position="87"/>
        <end position="473"/>
    </location>
</feature>
<dbReference type="Proteomes" id="UP000195602">
    <property type="component" value="Unassembled WGS sequence"/>
</dbReference>
<keyword evidence="2" id="KW-0472">Membrane</keyword>
<comment type="caution">
    <text evidence="4">The sequence shown here is derived from an EMBL/GenBank/DDBJ whole genome shotgun (WGS) entry which is preliminary data.</text>
</comment>
<proteinExistence type="predicted"/>
<organism evidence="4 5">
    <name type="scientific">Clavispora lusitaniae</name>
    <name type="common">Candida lusitaniae</name>
    <dbReference type="NCBI Taxonomy" id="36911"/>
    <lineage>
        <taxon>Eukaryota</taxon>
        <taxon>Fungi</taxon>
        <taxon>Dikarya</taxon>
        <taxon>Ascomycota</taxon>
        <taxon>Saccharomycotina</taxon>
        <taxon>Pichiomycetes</taxon>
        <taxon>Metschnikowiaceae</taxon>
        <taxon>Clavispora</taxon>
    </lineage>
</organism>
<dbReference type="AlphaFoldDB" id="A0AA91Q0C1"/>
<evidence type="ECO:0000256" key="1">
    <source>
        <dbReference type="SAM" id="MobiDB-lite"/>
    </source>
</evidence>
<feature type="transmembrane region" description="Helical" evidence="2">
    <location>
        <begin position="462"/>
        <end position="483"/>
    </location>
</feature>
<dbReference type="EMBL" id="LYUB02000006">
    <property type="protein sequence ID" value="OVF08993.1"/>
    <property type="molecule type" value="Genomic_DNA"/>
</dbReference>
<dbReference type="PANTHER" id="PTHR34814">
    <property type="entry name" value="NITROSOGUANIDINE RESISTANCE PROTEIN SNG1"/>
    <property type="match status" value="1"/>
</dbReference>
<feature type="region of interest" description="Disordered" evidence="1">
    <location>
        <begin position="1"/>
        <end position="26"/>
    </location>
</feature>
<accession>A0AA91Q0C1</accession>
<feature type="transmembrane region" description="Helical" evidence="2">
    <location>
        <begin position="395"/>
        <end position="418"/>
    </location>
</feature>
<keyword evidence="2" id="KW-1133">Transmembrane helix</keyword>
<reference evidence="4 5" key="1">
    <citation type="submission" date="2017-04" db="EMBL/GenBank/DDBJ databases">
        <title>Draft genome of the yeast Clavispora lusitaniae type strain CBS 6936.</title>
        <authorList>
            <person name="Durrens P."/>
            <person name="Klopp C."/>
            <person name="Biteau N."/>
            <person name="Fitton-Ouhabi V."/>
            <person name="Dementhon K."/>
            <person name="Accoceberry I."/>
            <person name="Sherman D.J."/>
            <person name="Noel T."/>
        </authorList>
    </citation>
    <scope>NUCLEOTIDE SEQUENCE [LARGE SCALE GENOMIC DNA]</scope>
    <source>
        <strain evidence="4 5">CBS 6936</strain>
    </source>
</reference>
<evidence type="ECO:0000313" key="5">
    <source>
        <dbReference type="Proteomes" id="UP000195602"/>
    </source>
</evidence>
<dbReference type="Pfam" id="PF12051">
    <property type="entry name" value="DUF3533"/>
    <property type="match status" value="1"/>
</dbReference>
<evidence type="ECO:0000313" key="4">
    <source>
        <dbReference type="EMBL" id="OVF08993.1"/>
    </source>
</evidence>
<name>A0AA91Q0C1_CLALS</name>
<keyword evidence="2" id="KW-0812">Transmembrane</keyword>
<protein>
    <submittedName>
        <fullName evidence="4">Nitrosoguanidine resistance protein</fullName>
    </submittedName>
</protein>